<dbReference type="GO" id="GO:0006355">
    <property type="term" value="P:regulation of DNA-templated transcription"/>
    <property type="evidence" value="ECO:0007669"/>
    <property type="project" value="TreeGrafter"/>
</dbReference>
<dbReference type="EMBL" id="FQXQ01000001">
    <property type="protein sequence ID" value="SHH33671.1"/>
    <property type="molecule type" value="Genomic_DNA"/>
</dbReference>
<dbReference type="SMART" id="SM00448">
    <property type="entry name" value="REC"/>
    <property type="match status" value="1"/>
</dbReference>
<name>A0A1M5S5A3_9FLAO</name>
<dbReference type="PANTHER" id="PTHR48111">
    <property type="entry name" value="REGULATOR OF RPOS"/>
    <property type="match status" value="1"/>
</dbReference>
<keyword evidence="5" id="KW-0804">Transcription</keyword>
<dbReference type="STRING" id="1195760.SAMN05444281_0134"/>
<keyword evidence="2" id="KW-0902">Two-component regulatory system</keyword>
<evidence type="ECO:0000256" key="1">
    <source>
        <dbReference type="ARBA" id="ARBA00022553"/>
    </source>
</evidence>
<accession>A0A1M5S5A3</accession>
<dbReference type="Proteomes" id="UP000184109">
    <property type="component" value="Unassembled WGS sequence"/>
</dbReference>
<dbReference type="InterPro" id="IPR039420">
    <property type="entry name" value="WalR-like"/>
</dbReference>
<gene>
    <name evidence="8" type="ORF">SAMN05444281_0134</name>
</gene>
<evidence type="ECO:0000256" key="2">
    <source>
        <dbReference type="ARBA" id="ARBA00023012"/>
    </source>
</evidence>
<dbReference type="GO" id="GO:0000156">
    <property type="term" value="F:phosphorelay response regulator activity"/>
    <property type="evidence" value="ECO:0007669"/>
    <property type="project" value="TreeGrafter"/>
</dbReference>
<dbReference type="GO" id="GO:0032993">
    <property type="term" value="C:protein-DNA complex"/>
    <property type="evidence" value="ECO:0007669"/>
    <property type="project" value="TreeGrafter"/>
</dbReference>
<dbReference type="CDD" id="cd17574">
    <property type="entry name" value="REC_OmpR"/>
    <property type="match status" value="1"/>
</dbReference>
<evidence type="ECO:0000256" key="5">
    <source>
        <dbReference type="ARBA" id="ARBA00023163"/>
    </source>
</evidence>
<keyword evidence="9" id="KW-1185">Reference proteome</keyword>
<dbReference type="RefSeq" id="WP_073117754.1">
    <property type="nucleotide sequence ID" value="NZ_BMEN01000005.1"/>
</dbReference>
<dbReference type="InterPro" id="IPR001789">
    <property type="entry name" value="Sig_transdc_resp-reg_receiver"/>
</dbReference>
<feature type="modified residue" description="4-aspartylphosphate" evidence="6">
    <location>
        <position position="51"/>
    </location>
</feature>
<proteinExistence type="predicted"/>
<evidence type="ECO:0000256" key="4">
    <source>
        <dbReference type="ARBA" id="ARBA00023125"/>
    </source>
</evidence>
<dbReference type="Pfam" id="PF00072">
    <property type="entry name" value="Response_reg"/>
    <property type="match status" value="1"/>
</dbReference>
<dbReference type="OrthoDB" id="9789181at2"/>
<dbReference type="PROSITE" id="PS50110">
    <property type="entry name" value="RESPONSE_REGULATORY"/>
    <property type="match status" value="1"/>
</dbReference>
<dbReference type="InterPro" id="IPR011006">
    <property type="entry name" value="CheY-like_superfamily"/>
</dbReference>
<dbReference type="GO" id="GO:0005829">
    <property type="term" value="C:cytosol"/>
    <property type="evidence" value="ECO:0007669"/>
    <property type="project" value="TreeGrafter"/>
</dbReference>
<evidence type="ECO:0000259" key="7">
    <source>
        <dbReference type="PROSITE" id="PS50110"/>
    </source>
</evidence>
<sequence>MKILIAEDDIIIRNSLEYALKRHNHNITVCSNGSDALEKIKKDTPDLVITDIMMPFVTGLELVEWIKNNYNDQIKIIVLTSIGQEDVVLEAFALGVDDFLTKPFNPEEISIRINRFEKDN</sequence>
<dbReference type="PANTHER" id="PTHR48111:SF1">
    <property type="entry name" value="TWO-COMPONENT RESPONSE REGULATOR ORR33"/>
    <property type="match status" value="1"/>
</dbReference>
<protein>
    <submittedName>
        <fullName evidence="8">Response regulator receiver domain-containing protein</fullName>
    </submittedName>
</protein>
<dbReference type="Gene3D" id="3.40.50.2300">
    <property type="match status" value="1"/>
</dbReference>
<keyword evidence="4" id="KW-0238">DNA-binding</keyword>
<keyword evidence="1 6" id="KW-0597">Phosphoprotein</keyword>
<reference evidence="9" key="1">
    <citation type="submission" date="2016-11" db="EMBL/GenBank/DDBJ databases">
        <authorList>
            <person name="Varghese N."/>
            <person name="Submissions S."/>
        </authorList>
    </citation>
    <scope>NUCLEOTIDE SEQUENCE [LARGE SCALE GENOMIC DNA]</scope>
    <source>
        <strain evidence="9">DSM 100572</strain>
    </source>
</reference>
<feature type="domain" description="Response regulatory" evidence="7">
    <location>
        <begin position="2"/>
        <end position="117"/>
    </location>
</feature>
<dbReference type="GO" id="GO:0000976">
    <property type="term" value="F:transcription cis-regulatory region binding"/>
    <property type="evidence" value="ECO:0007669"/>
    <property type="project" value="TreeGrafter"/>
</dbReference>
<evidence type="ECO:0000256" key="3">
    <source>
        <dbReference type="ARBA" id="ARBA00023015"/>
    </source>
</evidence>
<organism evidence="8 9">
    <name type="scientific">Wenyingzhuangia marina</name>
    <dbReference type="NCBI Taxonomy" id="1195760"/>
    <lineage>
        <taxon>Bacteria</taxon>
        <taxon>Pseudomonadati</taxon>
        <taxon>Bacteroidota</taxon>
        <taxon>Flavobacteriia</taxon>
        <taxon>Flavobacteriales</taxon>
        <taxon>Flavobacteriaceae</taxon>
        <taxon>Wenyingzhuangia</taxon>
    </lineage>
</organism>
<dbReference type="SUPFAM" id="SSF52172">
    <property type="entry name" value="CheY-like"/>
    <property type="match status" value="1"/>
</dbReference>
<evidence type="ECO:0000313" key="8">
    <source>
        <dbReference type="EMBL" id="SHH33671.1"/>
    </source>
</evidence>
<evidence type="ECO:0000256" key="6">
    <source>
        <dbReference type="PROSITE-ProRule" id="PRU00169"/>
    </source>
</evidence>
<dbReference type="AlphaFoldDB" id="A0A1M5S5A3"/>
<evidence type="ECO:0000313" key="9">
    <source>
        <dbReference type="Proteomes" id="UP000184109"/>
    </source>
</evidence>
<keyword evidence="3" id="KW-0805">Transcription regulation</keyword>